<dbReference type="GO" id="GO:0009507">
    <property type="term" value="C:chloroplast"/>
    <property type="evidence" value="ECO:0007669"/>
    <property type="project" value="UniProtKB-SubCell"/>
</dbReference>
<dbReference type="InterPro" id="IPR052381">
    <property type="entry name" value="AAA_domain_protein"/>
</dbReference>
<evidence type="ECO:0000256" key="6">
    <source>
        <dbReference type="ARBA" id="ARBA00038088"/>
    </source>
</evidence>
<dbReference type="PANTHER" id="PTHR42960">
    <property type="entry name" value="YCF46 PROTEIN"/>
    <property type="match status" value="1"/>
</dbReference>
<dbReference type="Gene3D" id="3.40.50.300">
    <property type="entry name" value="P-loop containing nucleotide triphosphate hydrolases"/>
    <property type="match status" value="1"/>
</dbReference>
<evidence type="ECO:0000256" key="3">
    <source>
        <dbReference type="ARBA" id="ARBA00022640"/>
    </source>
</evidence>
<gene>
    <name evidence="9" type="primary">ycf46</name>
    <name evidence="10" type="ORF">Rhodc_176</name>
</gene>
<dbReference type="SMART" id="SM00382">
    <property type="entry name" value="AAA"/>
    <property type="match status" value="1"/>
</dbReference>
<geneLocation type="plastid" evidence="9"/>
<dbReference type="EMBL" id="KY709212">
    <property type="protein sequence ID" value="ARO91397.1"/>
    <property type="molecule type" value="Genomic_DNA"/>
</dbReference>
<proteinExistence type="inferred from homology"/>
<dbReference type="InterPro" id="IPR003959">
    <property type="entry name" value="ATPase_AAA_core"/>
</dbReference>
<reference evidence="9" key="2">
    <citation type="submission" date="2017-03" db="EMBL/GenBank/DDBJ databases">
        <title>The new red algal subphylum Proteorhodophytina comprises the largest and most divergent plastid genomes known.</title>
        <authorList>
            <person name="Munoz-Gomez S.A."/>
            <person name="Mejia-Franco F.G."/>
            <person name="Durnin K."/>
            <person name="Morgan C."/>
            <person name="Grisdale C.J."/>
            <person name="Archibald J.M."/>
            <person name="Slamovits C.H."/>
        </authorList>
    </citation>
    <scope>NUCLEOTIDE SEQUENCE</scope>
    <source>
        <strain evidence="9">UTEX LB2715</strain>
    </source>
</reference>
<dbReference type="InterPro" id="IPR027417">
    <property type="entry name" value="P-loop_NTPase"/>
</dbReference>
<keyword evidence="4" id="KW-0547">Nucleotide-binding</keyword>
<evidence type="ECO:0000259" key="8">
    <source>
        <dbReference type="SMART" id="SM00382"/>
    </source>
</evidence>
<dbReference type="Gene3D" id="1.10.8.60">
    <property type="match status" value="1"/>
</dbReference>
<dbReference type="InterPro" id="IPR003593">
    <property type="entry name" value="AAA+_ATPase"/>
</dbReference>
<dbReference type="SUPFAM" id="SSF52540">
    <property type="entry name" value="P-loop containing nucleoside triphosphate hydrolases"/>
    <property type="match status" value="1"/>
</dbReference>
<feature type="domain" description="AAA+ ATPase" evidence="8">
    <location>
        <begin position="259"/>
        <end position="394"/>
    </location>
</feature>
<reference evidence="10" key="3">
    <citation type="submission" date="2017-07" db="EMBL/GenBank/DDBJ databases">
        <authorList>
            <person name="Sun Z.S."/>
            <person name="Albrecht U."/>
            <person name="Echele G."/>
            <person name="Lee C.C."/>
        </authorList>
    </citation>
    <scope>NUCLEOTIDE SEQUENCE</scope>
</reference>
<evidence type="ECO:0000256" key="4">
    <source>
        <dbReference type="ARBA" id="ARBA00022741"/>
    </source>
</evidence>
<dbReference type="EMBL" id="KX284728">
    <property type="protein sequence ID" value="ASK39708.1"/>
    <property type="molecule type" value="Genomic_DNA"/>
</dbReference>
<evidence type="ECO:0000313" key="10">
    <source>
        <dbReference type="EMBL" id="ASK39708.1"/>
    </source>
</evidence>
<reference evidence="10" key="1">
    <citation type="journal article" date="2016" name="BMC Biol.">
        <title>Parallel evolution of highly conserved plastid genome architecture in red seaweeds and seed plants.</title>
        <authorList>
            <person name="Lee J."/>
            <person name="Cho C.H."/>
            <person name="Park S.I."/>
            <person name="Choi J.W."/>
            <person name="Song H.S."/>
            <person name="West J.A."/>
            <person name="Bhattacharya D."/>
            <person name="Yoon H.S."/>
        </authorList>
    </citation>
    <scope>NUCLEOTIDE SEQUENCE</scope>
</reference>
<dbReference type="PANTHER" id="PTHR42960:SF1">
    <property type="entry name" value="YCF46 PROTEIN"/>
    <property type="match status" value="1"/>
</dbReference>
<comment type="similarity">
    <text evidence="6">Belongs to the AAA ATPase family. Highly divergent.</text>
</comment>
<evidence type="ECO:0000256" key="1">
    <source>
        <dbReference type="ARBA" id="ARBA00004229"/>
    </source>
</evidence>
<evidence type="ECO:0000256" key="2">
    <source>
        <dbReference type="ARBA" id="ARBA00022528"/>
    </source>
</evidence>
<accession>A0A1X9PV41</accession>
<keyword evidence="3 9" id="KW-0934">Plastid</keyword>
<dbReference type="GO" id="GO:0005524">
    <property type="term" value="F:ATP binding"/>
    <property type="evidence" value="ECO:0007669"/>
    <property type="project" value="UniProtKB-KW"/>
</dbReference>
<dbReference type="CDD" id="cd19507">
    <property type="entry name" value="RecA-like_Ycf46-like"/>
    <property type="match status" value="1"/>
</dbReference>
<evidence type="ECO:0000256" key="7">
    <source>
        <dbReference type="ARBA" id="ARBA00040480"/>
    </source>
</evidence>
<name>A0A1X9PV41_9RHOD</name>
<evidence type="ECO:0000256" key="5">
    <source>
        <dbReference type="ARBA" id="ARBA00022840"/>
    </source>
</evidence>
<comment type="subcellular location">
    <subcellularLocation>
        <location evidence="1">Plastid</location>
        <location evidence="1">Chloroplast</location>
    </subcellularLocation>
</comment>
<protein>
    <recommendedName>
        <fullName evidence="7">Uncharacterized AAA domain-containing protein ycf46</fullName>
    </recommendedName>
</protein>
<sequence>MNFKKELEIVLKSRHPIVYVITYEEERLECFFKDLVYESEDYNCCFSWDYINGFQGNPNNSGYASRNPLQALEFVENFNSNCSTLFLLKDYNVFLRDTSITRKLRNFVSNSSIYNKNIIIVASEFNVPVSLQENVVVLTFPLPNISEIYSEISRILGVFNKSLDDILLNRLARSCRGLSLERVRRVLFKTLLTFKQLDSSILDTILDEKKQIIAQTNVLEFCTQDVTLSDIGGLDRLKDWLRLRSNSFSEQALIYGLPSPKGLLLVGFQGTGKSLSAKVVANEWRLPLLRLDIGKLFGGVVGESESRVRHMIQIAESLSPCVLWIDEIDKGFVGLKGTGDSGTSSRVFATFITWLSEKKSQVFVVATANEIESLPSELLRKGRFDEIFFINLPSYNERISIFSVHLSKLRPNTWSYYNINKMSSISQGFSGAEIQQCIFEAMYKAFSEKREFFTDDICEAIVNMVPLAKTHAEAMQTMQDWASTGKIRSASSF</sequence>
<organism evidence="9">
    <name type="scientific">Rhodochaete parvula</name>
    <dbReference type="NCBI Taxonomy" id="110510"/>
    <lineage>
        <taxon>Eukaryota</taxon>
        <taxon>Rhodophyta</taxon>
        <taxon>Compsopogonophyceae</taxon>
        <taxon>Rhodochaetales</taxon>
        <taxon>Rhodochaetaceae</taxon>
        <taxon>Rhodochaete</taxon>
    </lineage>
</organism>
<dbReference type="Pfam" id="PF00004">
    <property type="entry name" value="AAA"/>
    <property type="match status" value="1"/>
</dbReference>
<dbReference type="AlphaFoldDB" id="A0A1X9PV41"/>
<keyword evidence="2 9" id="KW-0150">Chloroplast</keyword>
<keyword evidence="5" id="KW-0067">ATP-binding</keyword>
<evidence type="ECO:0000313" key="9">
    <source>
        <dbReference type="EMBL" id="ARO91397.1"/>
    </source>
</evidence>
<dbReference type="GO" id="GO:0016887">
    <property type="term" value="F:ATP hydrolysis activity"/>
    <property type="evidence" value="ECO:0007669"/>
    <property type="project" value="InterPro"/>
</dbReference>